<dbReference type="Gene3D" id="1.10.150.110">
    <property type="entry name" value="DNA polymerase beta, N-terminal domain-like"/>
    <property type="match status" value="1"/>
</dbReference>
<dbReference type="InterPro" id="IPR002008">
    <property type="entry name" value="DNA_pol_X_beta-like"/>
</dbReference>
<dbReference type="SUPFAM" id="SSF89550">
    <property type="entry name" value="PHP domain-like"/>
    <property type="match status" value="1"/>
</dbReference>
<dbReference type="PRINTS" id="PR00870">
    <property type="entry name" value="DNAPOLXBETA"/>
</dbReference>
<keyword evidence="4" id="KW-0227">DNA damage</keyword>
<dbReference type="Pfam" id="PF02811">
    <property type="entry name" value="PHP"/>
    <property type="match status" value="1"/>
</dbReference>
<evidence type="ECO:0000256" key="1">
    <source>
        <dbReference type="ARBA" id="ARBA00012417"/>
    </source>
</evidence>
<organism evidence="10 11">
    <name type="scientific">Candidatus Collierbacteria bacterium RIFOXYB1_FULL_49_13</name>
    <dbReference type="NCBI Taxonomy" id="1817728"/>
    <lineage>
        <taxon>Bacteria</taxon>
        <taxon>Candidatus Collieribacteriota</taxon>
    </lineage>
</organism>
<dbReference type="AlphaFoldDB" id="A0A1F5FJU5"/>
<dbReference type="CDD" id="cd07436">
    <property type="entry name" value="PHP_PolX"/>
    <property type="match status" value="1"/>
</dbReference>
<dbReference type="SUPFAM" id="SSF47802">
    <property type="entry name" value="DNA polymerase beta, N-terminal domain-like"/>
    <property type="match status" value="1"/>
</dbReference>
<evidence type="ECO:0000313" key="10">
    <source>
        <dbReference type="EMBL" id="OGD79794.1"/>
    </source>
</evidence>
<keyword evidence="6" id="KW-0234">DNA repair</keyword>
<dbReference type="Pfam" id="PF14791">
    <property type="entry name" value="DNA_pol_B_thumb"/>
    <property type="match status" value="1"/>
</dbReference>
<feature type="domain" description="DNA-directed DNA polymerase X" evidence="9">
    <location>
        <begin position="5"/>
        <end position="322"/>
    </location>
</feature>
<dbReference type="InterPro" id="IPR043519">
    <property type="entry name" value="NT_sf"/>
</dbReference>
<dbReference type="InterPro" id="IPR002054">
    <property type="entry name" value="DNA-dir_DNA_pol_X"/>
</dbReference>
<dbReference type="InterPro" id="IPR004013">
    <property type="entry name" value="PHP_dom"/>
</dbReference>
<keyword evidence="3" id="KW-0548">Nucleotidyltransferase</keyword>
<dbReference type="PIRSF" id="PIRSF005047">
    <property type="entry name" value="UCP005047_YshC"/>
    <property type="match status" value="1"/>
</dbReference>
<evidence type="ECO:0000256" key="6">
    <source>
        <dbReference type="ARBA" id="ARBA00023204"/>
    </source>
</evidence>
<evidence type="ECO:0000259" key="8">
    <source>
        <dbReference type="SMART" id="SM00481"/>
    </source>
</evidence>
<keyword evidence="2" id="KW-0808">Transferase</keyword>
<dbReference type="InterPro" id="IPR016195">
    <property type="entry name" value="Pol/histidinol_Pase-like"/>
</dbReference>
<protein>
    <recommendedName>
        <fullName evidence="1">DNA-directed DNA polymerase</fullName>
        <ecNumber evidence="1">2.7.7.7</ecNumber>
    </recommendedName>
</protein>
<evidence type="ECO:0000256" key="2">
    <source>
        <dbReference type="ARBA" id="ARBA00022679"/>
    </source>
</evidence>
<dbReference type="InterPro" id="IPR029398">
    <property type="entry name" value="PolB_thumb"/>
</dbReference>
<accession>A0A1F5FJU5</accession>
<evidence type="ECO:0000256" key="3">
    <source>
        <dbReference type="ARBA" id="ARBA00022695"/>
    </source>
</evidence>
<evidence type="ECO:0000256" key="5">
    <source>
        <dbReference type="ARBA" id="ARBA00022932"/>
    </source>
</evidence>
<dbReference type="InterPro" id="IPR022311">
    <property type="entry name" value="PolX-like"/>
</dbReference>
<dbReference type="Gene3D" id="3.30.460.10">
    <property type="entry name" value="Beta Polymerase, domain 2"/>
    <property type="match status" value="1"/>
</dbReference>
<proteinExistence type="predicted"/>
<dbReference type="InterPro" id="IPR047967">
    <property type="entry name" value="PolX_PHP"/>
</dbReference>
<dbReference type="GO" id="GO:0005829">
    <property type="term" value="C:cytosol"/>
    <property type="evidence" value="ECO:0007669"/>
    <property type="project" value="TreeGrafter"/>
</dbReference>
<dbReference type="PANTHER" id="PTHR36928:SF1">
    <property type="entry name" value="PHOSPHATASE YCDX-RELATED"/>
    <property type="match status" value="1"/>
</dbReference>
<dbReference type="GO" id="GO:0042578">
    <property type="term" value="F:phosphoric ester hydrolase activity"/>
    <property type="evidence" value="ECO:0007669"/>
    <property type="project" value="TreeGrafter"/>
</dbReference>
<dbReference type="Gene3D" id="1.10.150.20">
    <property type="entry name" value="5' to 3' exonuclease, C-terminal subdomain"/>
    <property type="match status" value="1"/>
</dbReference>
<dbReference type="EC" id="2.7.7.7" evidence="1"/>
<dbReference type="GO" id="GO:0003887">
    <property type="term" value="F:DNA-directed DNA polymerase activity"/>
    <property type="evidence" value="ECO:0007669"/>
    <property type="project" value="UniProtKB-KW"/>
</dbReference>
<dbReference type="SUPFAM" id="SSF81301">
    <property type="entry name" value="Nucleotidyltransferase"/>
    <property type="match status" value="1"/>
</dbReference>
<sequence length="595" mass="66045">MNHQFTNHELATLFDKVAAVLTATGGDFFRTRAYQNAAASIEHTASSVLELWQENQLDTIPGVGTSIQEHLEELFTTGKVKEFDALFTKVPQGMFPLLNISGVGPKKAYKLAKVLLLDDDSTALNTLKAAIKAHKIQKIPGFGTESESDLSLGLEKALHAPKKRLLLPLALDLSSRVINYLKKSSDCLEAETLGSLRRRSATIGDIDIAVSTRDPAALTKHLLSWKEIKQVISSGDKTTMFVHQSGLQVDVKTQYPDQWGSLLQHYTGSKLHNIQLRSRAVEAGMSLSENGIKDKGQLYTFKTETDFYQYLKLDYIPPELREGLGEIEASQNHQLPGLVKLTDIKGDLHIHTDIDIATSHDQGVDTVADLLLKAKSLGYQYIGLTDHNPRQSQISAKKRLDYVKRRKQSIEQSIYSLEKKHKNLSKVFTGLEVDIKSDGTLAVNDDILEQLDYAIVSVHSRFNQDIDAATSRILKALSHPKAKILGHPTGRLLNQRDGLSYHLDELFTFCVKHHKLLEINSCPDRLDLPDNLIKPAIEAGVSLIIDTDSHAADHMELMSYGVTAARRGWASPSNIANTLPYLHFRAILLGVTKNS</sequence>
<dbReference type="InterPro" id="IPR027421">
    <property type="entry name" value="DNA_pol_lamdba_lyase_dom_sf"/>
</dbReference>
<dbReference type="GO" id="GO:0006281">
    <property type="term" value="P:DNA repair"/>
    <property type="evidence" value="ECO:0007669"/>
    <property type="project" value="UniProtKB-KW"/>
</dbReference>
<gene>
    <name evidence="10" type="ORF">A2368_04430</name>
</gene>
<dbReference type="Gene3D" id="3.30.210.10">
    <property type="entry name" value="DNA polymerase, thumb domain"/>
    <property type="match status" value="1"/>
</dbReference>
<evidence type="ECO:0000256" key="4">
    <source>
        <dbReference type="ARBA" id="ARBA00022763"/>
    </source>
</evidence>
<dbReference type="CDD" id="cd00141">
    <property type="entry name" value="NT_POLXc"/>
    <property type="match status" value="1"/>
</dbReference>
<dbReference type="Gene3D" id="3.20.20.140">
    <property type="entry name" value="Metal-dependent hydrolases"/>
    <property type="match status" value="1"/>
</dbReference>
<dbReference type="PANTHER" id="PTHR36928">
    <property type="entry name" value="PHOSPHATASE YCDX-RELATED"/>
    <property type="match status" value="1"/>
</dbReference>
<dbReference type="InterPro" id="IPR010996">
    <property type="entry name" value="HHH_MUS81"/>
</dbReference>
<dbReference type="SMART" id="SM00483">
    <property type="entry name" value="POLXc"/>
    <property type="match status" value="1"/>
</dbReference>
<dbReference type="GO" id="GO:0003677">
    <property type="term" value="F:DNA binding"/>
    <property type="evidence" value="ECO:0007669"/>
    <property type="project" value="InterPro"/>
</dbReference>
<dbReference type="Proteomes" id="UP000176682">
    <property type="component" value="Unassembled WGS sequence"/>
</dbReference>
<dbReference type="InterPro" id="IPR037160">
    <property type="entry name" value="DNA_Pol_thumb_sf"/>
</dbReference>
<evidence type="ECO:0000313" key="11">
    <source>
        <dbReference type="Proteomes" id="UP000176682"/>
    </source>
</evidence>
<evidence type="ECO:0000256" key="7">
    <source>
        <dbReference type="ARBA" id="ARBA00049244"/>
    </source>
</evidence>
<reference evidence="10 11" key="1">
    <citation type="journal article" date="2016" name="Nat. Commun.">
        <title>Thousands of microbial genomes shed light on interconnected biogeochemical processes in an aquifer system.</title>
        <authorList>
            <person name="Anantharaman K."/>
            <person name="Brown C.T."/>
            <person name="Hug L.A."/>
            <person name="Sharon I."/>
            <person name="Castelle C.J."/>
            <person name="Probst A.J."/>
            <person name="Thomas B.C."/>
            <person name="Singh A."/>
            <person name="Wilkins M.J."/>
            <person name="Karaoz U."/>
            <person name="Brodie E.L."/>
            <person name="Williams K.H."/>
            <person name="Hubbard S.S."/>
            <person name="Banfield J.F."/>
        </authorList>
    </citation>
    <scope>NUCLEOTIDE SEQUENCE [LARGE SCALE GENOMIC DNA]</scope>
</reference>
<evidence type="ECO:0000259" key="9">
    <source>
        <dbReference type="SMART" id="SM00483"/>
    </source>
</evidence>
<comment type="caution">
    <text evidence="10">The sequence shown here is derived from an EMBL/GenBank/DDBJ whole genome shotgun (WGS) entry which is preliminary data.</text>
</comment>
<dbReference type="InterPro" id="IPR003141">
    <property type="entry name" value="Pol/His_phosphatase_N"/>
</dbReference>
<comment type="catalytic activity">
    <reaction evidence="7">
        <text>DNA(n) + a 2'-deoxyribonucleoside 5'-triphosphate = DNA(n+1) + diphosphate</text>
        <dbReference type="Rhea" id="RHEA:22508"/>
        <dbReference type="Rhea" id="RHEA-COMP:17339"/>
        <dbReference type="Rhea" id="RHEA-COMP:17340"/>
        <dbReference type="ChEBI" id="CHEBI:33019"/>
        <dbReference type="ChEBI" id="CHEBI:61560"/>
        <dbReference type="ChEBI" id="CHEBI:173112"/>
        <dbReference type="EC" id="2.7.7.7"/>
    </reaction>
</comment>
<dbReference type="SMART" id="SM00481">
    <property type="entry name" value="POLIIIAc"/>
    <property type="match status" value="1"/>
</dbReference>
<feature type="domain" description="Polymerase/histidinol phosphatase N-terminal" evidence="8">
    <location>
        <begin position="346"/>
        <end position="437"/>
    </location>
</feature>
<keyword evidence="5" id="KW-0239">DNA-directed DNA polymerase</keyword>
<dbReference type="GO" id="GO:0008270">
    <property type="term" value="F:zinc ion binding"/>
    <property type="evidence" value="ECO:0007669"/>
    <property type="project" value="TreeGrafter"/>
</dbReference>
<name>A0A1F5FJU5_9BACT</name>
<dbReference type="Pfam" id="PF14716">
    <property type="entry name" value="HHH_8"/>
    <property type="match status" value="1"/>
</dbReference>
<dbReference type="EMBL" id="MFAM01000009">
    <property type="protein sequence ID" value="OGD79794.1"/>
    <property type="molecule type" value="Genomic_DNA"/>
</dbReference>
<dbReference type="InterPro" id="IPR050243">
    <property type="entry name" value="PHP_phosphatase"/>
</dbReference>